<dbReference type="Gene3D" id="3.30.70.60">
    <property type="match status" value="1"/>
</dbReference>
<dbReference type="RefSeq" id="WP_072318463.1">
    <property type="nucleotide sequence ID" value="NZ_FPJE01000020.1"/>
</dbReference>
<keyword evidence="2" id="KW-1185">Reference proteome</keyword>
<dbReference type="InterPro" id="IPR014717">
    <property type="entry name" value="Transl_elong_EF1B/ribsomal_bS6"/>
</dbReference>
<dbReference type="AlphaFoldDB" id="A0A1K1R9G5"/>
<protein>
    <submittedName>
        <fullName evidence="1">Uncharacterized protein</fullName>
    </submittedName>
</protein>
<dbReference type="EMBL" id="FPJE01000020">
    <property type="protein sequence ID" value="SFW68270.1"/>
    <property type="molecule type" value="Genomic_DNA"/>
</dbReference>
<accession>A0A1K1R9G5</accession>
<proteinExistence type="predicted"/>
<sequence length="170" mass="19620">MTSRNKNIIAVVLFLLALFLCYTLAVSNTVRTRKAYHILKAEESLLHDIPRQLSVLHEKNAYYDSLLRKYKIGGTSMQHNLLKAVNENASELNLKVIAFHEPHIFEKEGLKTHTYNLTVEGSFNDILTFTYRLEQQTGYGEVVSLNLEKKKNFRTGKEFLQGNLLVRNFD</sequence>
<evidence type="ECO:0000313" key="2">
    <source>
        <dbReference type="Proteomes" id="UP000182248"/>
    </source>
</evidence>
<organism evidence="1 2">
    <name type="scientific">Sinomicrobium oceani</name>
    <dbReference type="NCBI Taxonomy" id="1150368"/>
    <lineage>
        <taxon>Bacteria</taxon>
        <taxon>Pseudomonadati</taxon>
        <taxon>Bacteroidota</taxon>
        <taxon>Flavobacteriia</taxon>
        <taxon>Flavobacteriales</taxon>
        <taxon>Flavobacteriaceae</taxon>
        <taxon>Sinomicrobium</taxon>
    </lineage>
</organism>
<dbReference type="Proteomes" id="UP000182248">
    <property type="component" value="Unassembled WGS sequence"/>
</dbReference>
<name>A0A1K1R9G5_9FLAO</name>
<dbReference type="OrthoDB" id="1343945at2"/>
<reference evidence="1 2" key="1">
    <citation type="submission" date="2016-11" db="EMBL/GenBank/DDBJ databases">
        <authorList>
            <person name="Jaros S."/>
            <person name="Januszkiewicz K."/>
            <person name="Wedrychowicz H."/>
        </authorList>
    </citation>
    <scope>NUCLEOTIDE SEQUENCE [LARGE SCALE GENOMIC DNA]</scope>
    <source>
        <strain evidence="1 2">CGMCC 1.12145</strain>
    </source>
</reference>
<gene>
    <name evidence="1" type="ORF">SAMN02927921_03283</name>
</gene>
<dbReference type="STRING" id="1150368.SAMN02927921_03283"/>
<evidence type="ECO:0000313" key="1">
    <source>
        <dbReference type="EMBL" id="SFW68270.1"/>
    </source>
</evidence>